<evidence type="ECO:0000256" key="11">
    <source>
        <dbReference type="ARBA" id="ARBA00023292"/>
    </source>
</evidence>
<evidence type="ECO:0000313" key="19">
    <source>
        <dbReference type="Proteomes" id="UP001479290"/>
    </source>
</evidence>
<dbReference type="GO" id="GO:0005576">
    <property type="term" value="C:extracellular region"/>
    <property type="evidence" value="ECO:0007669"/>
    <property type="project" value="UniProtKB-ARBA"/>
</dbReference>
<evidence type="ECO:0000256" key="2">
    <source>
        <dbReference type="ARBA" id="ARBA00022525"/>
    </source>
</evidence>
<dbReference type="InterPro" id="IPR001791">
    <property type="entry name" value="Laminin_G"/>
</dbReference>
<evidence type="ECO:0000256" key="3">
    <source>
        <dbReference type="ARBA" id="ARBA00022530"/>
    </source>
</evidence>
<dbReference type="GO" id="GO:0045995">
    <property type="term" value="P:regulation of embryonic development"/>
    <property type="evidence" value="ECO:0007669"/>
    <property type="project" value="InterPro"/>
</dbReference>
<evidence type="ECO:0008006" key="20">
    <source>
        <dbReference type="Google" id="ProtNLM"/>
    </source>
</evidence>
<dbReference type="GO" id="GO:0005604">
    <property type="term" value="C:basement membrane"/>
    <property type="evidence" value="ECO:0007669"/>
    <property type="project" value="UniProtKB-SubCell"/>
</dbReference>
<evidence type="ECO:0000256" key="7">
    <source>
        <dbReference type="ARBA" id="ARBA00022889"/>
    </source>
</evidence>
<evidence type="ECO:0000256" key="12">
    <source>
        <dbReference type="PROSITE-ProRule" id="PRU00122"/>
    </source>
</evidence>
<evidence type="ECO:0000256" key="1">
    <source>
        <dbReference type="ARBA" id="ARBA00004302"/>
    </source>
</evidence>
<dbReference type="GO" id="GO:0007155">
    <property type="term" value="P:cell adhesion"/>
    <property type="evidence" value="ECO:0007669"/>
    <property type="project" value="UniProtKB-KW"/>
</dbReference>
<dbReference type="SUPFAM" id="SSF49899">
    <property type="entry name" value="Concanavalin A-like lectins/glucanases"/>
    <property type="match status" value="5"/>
</dbReference>
<feature type="domain" description="Laminin EGF-like" evidence="17">
    <location>
        <begin position="89"/>
        <end position="135"/>
    </location>
</feature>
<sequence>MAKFLFLGVQIMWTGVLVLFSLDLWVSADERGHPITFWWDNDIQVKINNNQESWRHIFRKYCDSTHIKDCDRGYYRERSGPHKGRCVLCNCNGLSNDCEPHTGKCLNCQFNTAGDHCERCMEGYYGSAALRTCRMCPCPLANPLNNFAIGCLRVGDEFECLCKPGYSGVRCERCALGYYGSPLVERGSCQPCECDHGYVCDPQTGDCYEADDPHTGDCYECDICVIKLMDDLEAMDDEFSTLKNQLESFSRNVTSYARLEKLEDAIAGTKVLVHKYTESVLAFQREILEFESDLESVKDDLTVLNDKAIQMSCTAVQLLKTLDQTYQRGGNLRSETVNLLQKIQEFLDELKLSNHTGGNTEEAARMLKEARWMLEKMRRQSCRVQRELANQELRKAQILLNLILNDLMVPLNGSLVVADRIGQNLMDQAEDLRDIQEALVDAQLDVIKANGVNKLNEEQQKNIWKQFKVLRKNQGNIIANVNMTRRTLKEITDLQKMMDGLTEEMSRLAALFDGAKTDLDAKLELLSEATAKEGIVRQAEEHAQELMKLAMDFQMVILNITNSTAVQKAIEAIRAFTAIIDAIKEAEAAAKSAKEAADQAFEDVRGQDLQNKAKDLKNHANTLLVNAKEAVIQLKGVTQKCEAYKNLIQQAKGKQNELKQVMRDVLEKMNNIKRDDIRVLIIQAKEGASDVNTTASDAINRMQNITEELSKINISSQDSNLNDLLDGVNKTLTDLDETFPSLINELHKVENQSWQMPGSANMSNSIQRIKDLIEQTRDAANRIRGPILFSGDAHIELRPPKDLEDFRAFTVLNLTLHQPTSRGDGRRRRQLGEDNQFVLYLGNKYAVKDFIGLVVRNGVLFCVYKLGGQIHEIETREITKSSNDKAFMDRVDFRRVYQDAQVIYTQTFTSTEPNKLPPMINRPSTRNGLLDLDPNEVVLYVGGYPSNFTPPAELQYPGFKGCIEFSTLNDHILGLYNFQHAVNITKNDSCLRGKVSTLGDYFDGTGYGKVAINSNSFIKLYVLSHQMDAVLFYMGNENSYFFVTLEGGYIVLQGENNGTTISEKSNVKVFPQTNFFQIRITMNDRRPTTILIKDYINIFLGYVKGLFTEAYIGGVPVAVREKYKIVLPSLRGCVNNVQVDIHATFTEEVGIVQGCPNPLLGSREATFEFGSSLSTSPTVKEKDSETVVSLGFKTSQENVPVLILNGGMNNDFLLSLKDGFVEMSDLKAKLTSRNKCETGKWHYITASKSSRGMQLNVDNTDIEDQPSSSTFDEPGENIILGEGLFEGCLRNLYIRSLQSDYIPADLSSFNQTGNVSLEFCKAERPPLDTTKKRARHARIISNSNSGSSKQGCRNPKTVKHTYHLGSNSQMQFKIDPEELNNRPHFSLDIRTTSSEGLLLYISGKHGVPLVILYLSDGKVKLSVGAGEMISSQKINDGDWHNIKFSMKKHNILLAVDGIRTPDGQQLKGFTHELQSPVYVGHGQLQMLHKTDGEVPQKSIIGCIRDLRVSKVLFAHPAVNHGIVPCFKGVTEKGAYFAGNGAHLVLEKYLISGSTYNLALEIRPRNLTGLIFHRIDNHGRTLNLFLKRGKVVVKANDGQHRYGTALTPTRPLCDEFHYVAVSVWQKTIGLRVDEVTSLVRRRSVSRPSAQETIYIGGVSENVRGVEMRTSYAGCLRNVRLNQNPVSFEDASVFGPINTGECPTE</sequence>
<dbReference type="CDD" id="cd00055">
    <property type="entry name" value="EGF_Lam"/>
    <property type="match status" value="2"/>
</dbReference>
<evidence type="ECO:0000256" key="13">
    <source>
        <dbReference type="PROSITE-ProRule" id="PRU00460"/>
    </source>
</evidence>
<dbReference type="PROSITE" id="PS50027">
    <property type="entry name" value="EGF_LAM_2"/>
    <property type="match status" value="1"/>
</dbReference>
<dbReference type="InterPro" id="IPR056863">
    <property type="entry name" value="LMN_ATRN_NET-like_EGF"/>
</dbReference>
<gene>
    <name evidence="18" type="ORF">ABG768_002006</name>
</gene>
<dbReference type="InterPro" id="IPR013320">
    <property type="entry name" value="ConA-like_dom_sf"/>
</dbReference>
<feature type="coiled-coil region" evidence="14">
    <location>
        <begin position="225"/>
        <end position="252"/>
    </location>
</feature>
<proteinExistence type="predicted"/>
<evidence type="ECO:0000256" key="4">
    <source>
        <dbReference type="ARBA" id="ARBA00022729"/>
    </source>
</evidence>
<dbReference type="Pfam" id="PF06009">
    <property type="entry name" value="Laminin_II"/>
    <property type="match status" value="1"/>
</dbReference>
<keyword evidence="9 13" id="KW-1015">Disulfide bond</keyword>
<evidence type="ECO:0000313" key="18">
    <source>
        <dbReference type="EMBL" id="KAK9967620.1"/>
    </source>
</evidence>
<comment type="caution">
    <text evidence="18">The sequence shown here is derived from an EMBL/GenBank/DDBJ whole genome shotgun (WGS) entry which is preliminary data.</text>
</comment>
<dbReference type="Pfam" id="PF06008">
    <property type="entry name" value="Laminin_I"/>
    <property type="match status" value="1"/>
</dbReference>
<name>A0AAW2A2C0_CULAL</name>
<keyword evidence="3" id="KW-0272">Extracellular matrix</keyword>
<keyword evidence="4 15" id="KW-0732">Signal</keyword>
<dbReference type="SMART" id="SM00180">
    <property type="entry name" value="EGF_Lam"/>
    <property type="match status" value="2"/>
</dbReference>
<feature type="domain" description="Laminin G" evidence="16">
    <location>
        <begin position="1532"/>
        <end position="1700"/>
    </location>
</feature>
<dbReference type="SMART" id="SM00282">
    <property type="entry name" value="LamG"/>
    <property type="match status" value="5"/>
</dbReference>
<dbReference type="PROSITE" id="PS50025">
    <property type="entry name" value="LAM_G_DOMAIN"/>
    <property type="match status" value="5"/>
</dbReference>
<dbReference type="SUPFAM" id="SSF57196">
    <property type="entry name" value="EGF/Laminin"/>
    <property type="match status" value="1"/>
</dbReference>
<dbReference type="Gene3D" id="2.10.25.10">
    <property type="entry name" value="Laminin"/>
    <property type="match status" value="2"/>
</dbReference>
<evidence type="ECO:0000256" key="10">
    <source>
        <dbReference type="ARBA" id="ARBA00023180"/>
    </source>
</evidence>
<evidence type="ECO:0000256" key="5">
    <source>
        <dbReference type="ARBA" id="ARBA00022737"/>
    </source>
</evidence>
<dbReference type="GO" id="GO:0030334">
    <property type="term" value="P:regulation of cell migration"/>
    <property type="evidence" value="ECO:0007669"/>
    <property type="project" value="InterPro"/>
</dbReference>
<feature type="disulfide bond" evidence="12">
    <location>
        <begin position="1673"/>
        <end position="1700"/>
    </location>
</feature>
<keyword evidence="10" id="KW-0325">Glycoprotein</keyword>
<keyword evidence="6" id="KW-0084">Basement membrane</keyword>
<dbReference type="PANTHER" id="PTHR15036:SF67">
    <property type="entry name" value="LAMININ SUBUNIT ALPHA-LIKE PROTEIN"/>
    <property type="match status" value="1"/>
</dbReference>
<dbReference type="FunFam" id="2.10.25.10:FF:000188">
    <property type="entry name" value="Laminin subunit gamma 2"/>
    <property type="match status" value="1"/>
</dbReference>
<evidence type="ECO:0000256" key="8">
    <source>
        <dbReference type="ARBA" id="ARBA00023054"/>
    </source>
</evidence>
<accession>A0AAW2A2C0</accession>
<evidence type="ECO:0000256" key="9">
    <source>
        <dbReference type="ARBA" id="ARBA00023157"/>
    </source>
</evidence>
<dbReference type="Pfam" id="PF00054">
    <property type="entry name" value="Laminin_G_1"/>
    <property type="match status" value="1"/>
</dbReference>
<reference evidence="18 19" key="1">
    <citation type="submission" date="2024-05" db="EMBL/GenBank/DDBJ databases">
        <title>A high-quality chromosomal-level genome assembly of Topmouth culter (Culter alburnus).</title>
        <authorList>
            <person name="Zhao H."/>
        </authorList>
    </citation>
    <scope>NUCLEOTIDE SEQUENCE [LARGE SCALE GENOMIC DNA]</scope>
    <source>
        <strain evidence="18">CATC2023</strain>
        <tissue evidence="18">Muscle</tissue>
    </source>
</reference>
<evidence type="ECO:0000256" key="15">
    <source>
        <dbReference type="SAM" id="SignalP"/>
    </source>
</evidence>
<dbReference type="GO" id="GO:0030155">
    <property type="term" value="P:regulation of cell adhesion"/>
    <property type="evidence" value="ECO:0007669"/>
    <property type="project" value="InterPro"/>
</dbReference>
<keyword evidence="2" id="KW-0964">Secreted</keyword>
<evidence type="ECO:0000256" key="6">
    <source>
        <dbReference type="ARBA" id="ARBA00022869"/>
    </source>
</evidence>
<feature type="disulfide bond" evidence="13">
    <location>
        <begin position="108"/>
        <end position="117"/>
    </location>
</feature>
<dbReference type="InterPro" id="IPR000742">
    <property type="entry name" value="EGF"/>
</dbReference>
<keyword evidence="8 14" id="KW-0175">Coiled coil</keyword>
<dbReference type="GO" id="GO:0005102">
    <property type="term" value="F:signaling receptor binding"/>
    <property type="evidence" value="ECO:0007669"/>
    <property type="project" value="InterPro"/>
</dbReference>
<feature type="signal peptide" evidence="15">
    <location>
        <begin position="1"/>
        <end position="28"/>
    </location>
</feature>
<dbReference type="PANTHER" id="PTHR15036">
    <property type="entry name" value="PIKACHURIN-LIKE PROTEIN"/>
    <property type="match status" value="1"/>
</dbReference>
<dbReference type="Pfam" id="PF00053">
    <property type="entry name" value="EGF_laminin"/>
    <property type="match status" value="1"/>
</dbReference>
<keyword evidence="11 13" id="KW-0424">Laminin EGF-like domain</keyword>
<comment type="subcellular location">
    <subcellularLocation>
        <location evidence="1">Secreted</location>
        <location evidence="1">Extracellular space</location>
        <location evidence="1">Extracellular matrix</location>
        <location evidence="1">Basement membrane</location>
    </subcellularLocation>
</comment>
<dbReference type="FunFam" id="2.10.25.10:FF:000033">
    <property type="entry name" value="Laminin subunit alpha 2"/>
    <property type="match status" value="1"/>
</dbReference>
<feature type="domain" description="Laminin G" evidence="16">
    <location>
        <begin position="1359"/>
        <end position="1525"/>
    </location>
</feature>
<dbReference type="EMBL" id="JAWDJR010000010">
    <property type="protein sequence ID" value="KAK9967620.1"/>
    <property type="molecule type" value="Genomic_DNA"/>
</dbReference>
<keyword evidence="19" id="KW-1185">Reference proteome</keyword>
<evidence type="ECO:0000256" key="14">
    <source>
        <dbReference type="SAM" id="Coils"/>
    </source>
</evidence>
<dbReference type="Proteomes" id="UP001479290">
    <property type="component" value="Unassembled WGS sequence"/>
</dbReference>
<keyword evidence="5" id="KW-0677">Repeat</keyword>
<dbReference type="Gene3D" id="2.60.120.200">
    <property type="match status" value="5"/>
</dbReference>
<dbReference type="Pfam" id="PF24973">
    <property type="entry name" value="EGF_LMN_ATRN"/>
    <property type="match status" value="1"/>
</dbReference>
<feature type="domain" description="Laminin G" evidence="16">
    <location>
        <begin position="997"/>
        <end position="1155"/>
    </location>
</feature>
<comment type="caution">
    <text evidence="13">Lacks conserved residue(s) required for the propagation of feature annotation.</text>
</comment>
<keyword evidence="7" id="KW-0130">Cell adhesion</keyword>
<dbReference type="Pfam" id="PF02210">
    <property type="entry name" value="Laminin_G_2"/>
    <property type="match status" value="4"/>
</dbReference>
<dbReference type="InterPro" id="IPR050372">
    <property type="entry name" value="Neurexin-related_CASP"/>
</dbReference>
<dbReference type="InterPro" id="IPR010307">
    <property type="entry name" value="Laminin_dom_II"/>
</dbReference>
<dbReference type="PROSITE" id="PS00022">
    <property type="entry name" value="EGF_1"/>
    <property type="match status" value="1"/>
</dbReference>
<evidence type="ECO:0000259" key="16">
    <source>
        <dbReference type="PROSITE" id="PS50025"/>
    </source>
</evidence>
<dbReference type="InterPro" id="IPR009254">
    <property type="entry name" value="Laminin_aI"/>
</dbReference>
<feature type="chain" id="PRO_5043777569" description="Laminin subunit alpha-3-like" evidence="15">
    <location>
        <begin position="29"/>
        <end position="1703"/>
    </location>
</feature>
<dbReference type="CDD" id="cd00110">
    <property type="entry name" value="LamG"/>
    <property type="match status" value="5"/>
</dbReference>
<organism evidence="18 19">
    <name type="scientific">Culter alburnus</name>
    <name type="common">Topmouth culter</name>
    <dbReference type="NCBI Taxonomy" id="194366"/>
    <lineage>
        <taxon>Eukaryota</taxon>
        <taxon>Metazoa</taxon>
        <taxon>Chordata</taxon>
        <taxon>Craniata</taxon>
        <taxon>Vertebrata</taxon>
        <taxon>Euteleostomi</taxon>
        <taxon>Actinopterygii</taxon>
        <taxon>Neopterygii</taxon>
        <taxon>Teleostei</taxon>
        <taxon>Ostariophysi</taxon>
        <taxon>Cypriniformes</taxon>
        <taxon>Xenocyprididae</taxon>
        <taxon>Xenocypridinae</taxon>
        <taxon>Culter</taxon>
    </lineage>
</organism>
<feature type="coiled-coil region" evidence="14">
    <location>
        <begin position="634"/>
        <end position="675"/>
    </location>
</feature>
<protein>
    <recommendedName>
        <fullName evidence="20">Laminin subunit alpha-3-like</fullName>
    </recommendedName>
</protein>
<feature type="domain" description="Laminin G" evidence="16">
    <location>
        <begin position="784"/>
        <end position="990"/>
    </location>
</feature>
<dbReference type="PROSITE" id="PS01248">
    <property type="entry name" value="EGF_LAM_1"/>
    <property type="match status" value="1"/>
</dbReference>
<evidence type="ECO:0000259" key="17">
    <source>
        <dbReference type="PROSITE" id="PS50027"/>
    </source>
</evidence>
<dbReference type="InterPro" id="IPR002049">
    <property type="entry name" value="LE_dom"/>
</dbReference>
<feature type="domain" description="Laminin G" evidence="16">
    <location>
        <begin position="1163"/>
        <end position="1320"/>
    </location>
</feature>